<keyword evidence="1 2" id="KW-0238">DNA-binding</keyword>
<dbReference type="PROSITE" id="PS50977">
    <property type="entry name" value="HTH_TETR_2"/>
    <property type="match status" value="1"/>
</dbReference>
<evidence type="ECO:0000256" key="1">
    <source>
        <dbReference type="ARBA" id="ARBA00023125"/>
    </source>
</evidence>
<dbReference type="PANTHER" id="PTHR43479:SF11">
    <property type="entry name" value="ACREF_ENVCD OPERON REPRESSOR-RELATED"/>
    <property type="match status" value="1"/>
</dbReference>
<dbReference type="AlphaFoldDB" id="A0A163R323"/>
<dbReference type="SUPFAM" id="SSF46689">
    <property type="entry name" value="Homeodomain-like"/>
    <property type="match status" value="1"/>
</dbReference>
<gene>
    <name evidence="5" type="ORF">OJAG_26070</name>
</gene>
<feature type="region of interest" description="Disordered" evidence="3">
    <location>
        <begin position="77"/>
        <end position="110"/>
    </location>
</feature>
<dbReference type="Proteomes" id="UP000076447">
    <property type="component" value="Unassembled WGS sequence"/>
</dbReference>
<dbReference type="GO" id="GO:0003677">
    <property type="term" value="F:DNA binding"/>
    <property type="evidence" value="ECO:0007669"/>
    <property type="project" value="UniProtKB-UniRule"/>
</dbReference>
<dbReference type="InterPro" id="IPR009057">
    <property type="entry name" value="Homeodomain-like_sf"/>
</dbReference>
<dbReference type="STRING" id="43678.OJAG_26070"/>
<dbReference type="InterPro" id="IPR001647">
    <property type="entry name" value="HTH_TetR"/>
</dbReference>
<evidence type="ECO:0000313" key="5">
    <source>
        <dbReference type="EMBL" id="KZM34801.1"/>
    </source>
</evidence>
<dbReference type="EMBL" id="LRIE01000077">
    <property type="protein sequence ID" value="KZM34801.1"/>
    <property type="molecule type" value="Genomic_DNA"/>
</dbReference>
<reference evidence="5 6" key="1">
    <citation type="submission" date="2016-01" db="EMBL/GenBank/DDBJ databases">
        <title>Genome sequence of Oerskovia enterophila VJag, an agar and cellulose degrading bacterium.</title>
        <authorList>
            <person name="Poehlein A."/>
            <person name="Jag V."/>
            <person name="Bengelsdorf F."/>
            <person name="Duerre P."/>
            <person name="Daniel R."/>
        </authorList>
    </citation>
    <scope>NUCLEOTIDE SEQUENCE [LARGE SCALE GENOMIC DNA]</scope>
    <source>
        <strain evidence="5 6">VJag</strain>
    </source>
</reference>
<dbReference type="PATRIC" id="fig|43678.3.peg.2728"/>
<organism evidence="5 6">
    <name type="scientific">Oerskovia enterophila</name>
    <dbReference type="NCBI Taxonomy" id="43678"/>
    <lineage>
        <taxon>Bacteria</taxon>
        <taxon>Bacillati</taxon>
        <taxon>Actinomycetota</taxon>
        <taxon>Actinomycetes</taxon>
        <taxon>Micrococcales</taxon>
        <taxon>Cellulomonadaceae</taxon>
        <taxon>Oerskovia</taxon>
    </lineage>
</organism>
<dbReference type="PANTHER" id="PTHR43479">
    <property type="entry name" value="ACREF/ENVCD OPERON REPRESSOR-RELATED"/>
    <property type="match status" value="1"/>
</dbReference>
<name>A0A163R323_9CELL</name>
<dbReference type="RefSeq" id="WP_068709025.1">
    <property type="nucleotide sequence ID" value="NZ_LRIE01000077.1"/>
</dbReference>
<accession>A0A163R323</accession>
<evidence type="ECO:0000256" key="3">
    <source>
        <dbReference type="SAM" id="MobiDB-lite"/>
    </source>
</evidence>
<dbReference type="OrthoDB" id="3193022at2"/>
<feature type="domain" description="HTH tetR-type" evidence="4">
    <location>
        <begin position="6"/>
        <end position="66"/>
    </location>
</feature>
<feature type="DNA-binding region" description="H-T-H motif" evidence="2">
    <location>
        <begin position="29"/>
        <end position="48"/>
    </location>
</feature>
<proteinExistence type="predicted"/>
<dbReference type="Pfam" id="PF00440">
    <property type="entry name" value="TetR_N"/>
    <property type="match status" value="1"/>
</dbReference>
<sequence length="227" mass="24034">MDPRIERTTAALRTAVLELATEHDIDDVTVSQVAARAGINRATFYDHASSPADLLTGILRTELDAIRDELFAAVGVTPDGGAAQEGGPGPGTARAGAETSTATATPPDPRRVVDSITRSVAGHVDAHADIYERARDGGLSAPLFRLLAEHFTETLRAFLVSHPHLMPVAHDAGPTDVEQAAHAYACYVGLGSVGALEAWLATPVPRDPEFFPRIARTSLASWWTAPN</sequence>
<evidence type="ECO:0000313" key="6">
    <source>
        <dbReference type="Proteomes" id="UP000076447"/>
    </source>
</evidence>
<dbReference type="InterPro" id="IPR050624">
    <property type="entry name" value="HTH-type_Tx_Regulator"/>
</dbReference>
<protein>
    <submittedName>
        <fullName evidence="5">Bacterial regulatory protein, tetR family</fullName>
    </submittedName>
</protein>
<evidence type="ECO:0000256" key="2">
    <source>
        <dbReference type="PROSITE-ProRule" id="PRU00335"/>
    </source>
</evidence>
<evidence type="ECO:0000259" key="4">
    <source>
        <dbReference type="PROSITE" id="PS50977"/>
    </source>
</evidence>
<comment type="caution">
    <text evidence="5">The sequence shown here is derived from an EMBL/GenBank/DDBJ whole genome shotgun (WGS) entry which is preliminary data.</text>
</comment>
<dbReference type="Gene3D" id="1.10.357.10">
    <property type="entry name" value="Tetracycline Repressor, domain 2"/>
    <property type="match status" value="1"/>
</dbReference>